<gene>
    <name evidence="5" type="primary">Csti</name>
    <name evidence="5" type="ORF">G6Z78_0006597</name>
</gene>
<dbReference type="GO" id="GO:0005615">
    <property type="term" value="C:extracellular space"/>
    <property type="evidence" value="ECO:0007669"/>
    <property type="project" value="TreeGrafter"/>
</dbReference>
<feature type="non-terminal residue" evidence="5">
    <location>
        <position position="1"/>
    </location>
</feature>
<reference evidence="5" key="1">
    <citation type="submission" date="2020-02" db="EMBL/GenBank/DDBJ databases">
        <title>Relaxed selection underlies rapid genomic changes in the transitions from sociality to social parasitism in ants.</title>
        <authorList>
            <person name="Bi X."/>
        </authorList>
    </citation>
    <scope>NUCLEOTIDE SEQUENCE</scope>
    <source>
        <strain evidence="5">BGI-DK2014c</strain>
        <tissue evidence="5">Whole body</tissue>
    </source>
</reference>
<dbReference type="PANTHER" id="PTHR10083">
    <property type="entry name" value="KUNITZ-TYPE PROTEASE INHIBITOR-RELATED"/>
    <property type="match status" value="1"/>
</dbReference>
<dbReference type="PANTHER" id="PTHR10083:SF374">
    <property type="entry name" value="BPTI_KUNITZ INHIBITOR DOMAIN-CONTAINING PROTEIN"/>
    <property type="match status" value="1"/>
</dbReference>
<evidence type="ECO:0000259" key="4">
    <source>
        <dbReference type="PROSITE" id="PS50279"/>
    </source>
</evidence>
<dbReference type="PROSITE" id="PS00280">
    <property type="entry name" value="BPTI_KUNITZ_1"/>
    <property type="match status" value="1"/>
</dbReference>
<dbReference type="InterPro" id="IPR020901">
    <property type="entry name" value="Prtase_inh_Kunz-CS"/>
</dbReference>
<evidence type="ECO:0000313" key="6">
    <source>
        <dbReference type="Proteomes" id="UP000668214"/>
    </source>
</evidence>
<evidence type="ECO:0000256" key="2">
    <source>
        <dbReference type="ARBA" id="ARBA00022900"/>
    </source>
</evidence>
<dbReference type="InterPro" id="IPR036880">
    <property type="entry name" value="Kunitz_BPTI_sf"/>
</dbReference>
<feature type="domain" description="BPTI/Kunitz inhibitor" evidence="4">
    <location>
        <begin position="58"/>
        <end position="108"/>
    </location>
</feature>
<dbReference type="PROSITE" id="PS50279">
    <property type="entry name" value="BPTI_KUNITZ_2"/>
    <property type="match status" value="1"/>
</dbReference>
<evidence type="ECO:0000313" key="5">
    <source>
        <dbReference type="EMBL" id="KAG5323351.1"/>
    </source>
</evidence>
<dbReference type="Pfam" id="PF00014">
    <property type="entry name" value="Kunitz_BPTI"/>
    <property type="match status" value="1"/>
</dbReference>
<name>A0A836EZK8_9HYME</name>
<dbReference type="SUPFAM" id="SSF57362">
    <property type="entry name" value="BPTI-like"/>
    <property type="match status" value="1"/>
</dbReference>
<protein>
    <submittedName>
        <fullName evidence="5">CSTI inhibitor</fullName>
    </submittedName>
</protein>
<evidence type="ECO:0000256" key="1">
    <source>
        <dbReference type="ARBA" id="ARBA00022690"/>
    </source>
</evidence>
<dbReference type="Gene3D" id="4.10.410.10">
    <property type="entry name" value="Pancreatic trypsin inhibitor Kunitz domain"/>
    <property type="match status" value="1"/>
</dbReference>
<dbReference type="AlphaFoldDB" id="A0A836EZK8"/>
<keyword evidence="2" id="KW-0722">Serine protease inhibitor</keyword>
<keyword evidence="1" id="KW-0646">Protease inhibitor</keyword>
<keyword evidence="6" id="KW-1185">Reference proteome</keyword>
<dbReference type="FunFam" id="4.10.410.10:FF:000021">
    <property type="entry name" value="Serine protease inhibitor, putative"/>
    <property type="match status" value="1"/>
</dbReference>
<dbReference type="CDD" id="cd00109">
    <property type="entry name" value="Kunitz-type"/>
    <property type="match status" value="1"/>
</dbReference>
<dbReference type="EMBL" id="JAANIA010000721">
    <property type="protein sequence ID" value="KAG5323351.1"/>
    <property type="molecule type" value="Genomic_DNA"/>
</dbReference>
<dbReference type="Proteomes" id="UP000668214">
    <property type="component" value="Unassembled WGS sequence"/>
</dbReference>
<feature type="non-terminal residue" evidence="5">
    <location>
        <position position="111"/>
    </location>
</feature>
<proteinExistence type="predicted"/>
<dbReference type="GO" id="GO:0004867">
    <property type="term" value="F:serine-type endopeptidase inhibitor activity"/>
    <property type="evidence" value="ECO:0007669"/>
    <property type="project" value="UniProtKB-KW"/>
</dbReference>
<dbReference type="PRINTS" id="PR00759">
    <property type="entry name" value="BASICPTASE"/>
</dbReference>
<evidence type="ECO:0000256" key="3">
    <source>
        <dbReference type="ARBA" id="ARBA00023157"/>
    </source>
</evidence>
<organism evidence="5 6">
    <name type="scientific">Pseudoatta argentina</name>
    <dbReference type="NCBI Taxonomy" id="621737"/>
    <lineage>
        <taxon>Eukaryota</taxon>
        <taxon>Metazoa</taxon>
        <taxon>Ecdysozoa</taxon>
        <taxon>Arthropoda</taxon>
        <taxon>Hexapoda</taxon>
        <taxon>Insecta</taxon>
        <taxon>Pterygota</taxon>
        <taxon>Neoptera</taxon>
        <taxon>Endopterygota</taxon>
        <taxon>Hymenoptera</taxon>
        <taxon>Apocrita</taxon>
        <taxon>Aculeata</taxon>
        <taxon>Formicoidea</taxon>
        <taxon>Formicidae</taxon>
        <taxon>Myrmicinae</taxon>
        <taxon>Pseudoatta</taxon>
    </lineage>
</organism>
<sequence length="111" mass="12348">ILIVSNEIFEKVLIRKSCGIIEILYVKMNLKSSLLFVFVIVLLMHDITSKQLYPSSICLLPINSGPCRASIPRYAYNSASGQCEQFIYGGCDANANNFKTMSECELGCKTI</sequence>
<comment type="caution">
    <text evidence="5">The sequence shown here is derived from an EMBL/GenBank/DDBJ whole genome shotgun (WGS) entry which is preliminary data.</text>
</comment>
<dbReference type="InterPro" id="IPR050098">
    <property type="entry name" value="TFPI/VKTCI-like"/>
</dbReference>
<dbReference type="InterPro" id="IPR002223">
    <property type="entry name" value="Kunitz_BPTI"/>
</dbReference>
<keyword evidence="3" id="KW-1015">Disulfide bond</keyword>
<dbReference type="SMART" id="SM00131">
    <property type="entry name" value="KU"/>
    <property type="match status" value="1"/>
</dbReference>
<accession>A0A836EZK8</accession>